<dbReference type="InterPro" id="IPR050726">
    <property type="entry name" value="mGluR"/>
</dbReference>
<feature type="transmembrane region" description="Helical" evidence="13">
    <location>
        <begin position="725"/>
        <end position="746"/>
    </location>
</feature>
<evidence type="ECO:0000256" key="2">
    <source>
        <dbReference type="ARBA" id="ARBA00007242"/>
    </source>
</evidence>
<feature type="transmembrane region" description="Helical" evidence="13">
    <location>
        <begin position="651"/>
        <end position="671"/>
    </location>
</feature>
<feature type="domain" description="G-protein coupled receptors family 3 profile" evidence="14">
    <location>
        <begin position="613"/>
        <end position="877"/>
    </location>
</feature>
<keyword evidence="17" id="KW-1185">Reference proteome</keyword>
<feature type="transmembrane region" description="Helical" evidence="13">
    <location>
        <begin position="612"/>
        <end position="635"/>
    </location>
</feature>
<dbReference type="FunFam" id="2.10.50.30:FF:000001">
    <property type="entry name" value="metabotropic glutamate receptor 1"/>
    <property type="match status" value="1"/>
</dbReference>
<evidence type="ECO:0000256" key="9">
    <source>
        <dbReference type="ARBA" id="ARBA00023180"/>
    </source>
</evidence>
<accession>A0AA36DA61</accession>
<dbReference type="Pfam" id="PF07562">
    <property type="entry name" value="NCD3G"/>
    <property type="match status" value="1"/>
</dbReference>
<keyword evidence="6" id="KW-0297">G-protein coupled receptor</keyword>
<comment type="subcellular location">
    <subcellularLocation>
        <location evidence="1">Cell membrane</location>
        <topology evidence="1">Multi-pass membrane protein</topology>
    </subcellularLocation>
</comment>
<evidence type="ECO:0000256" key="8">
    <source>
        <dbReference type="ARBA" id="ARBA00023170"/>
    </source>
</evidence>
<evidence type="ECO:0000256" key="12">
    <source>
        <dbReference type="SAM" id="MobiDB-lite"/>
    </source>
</evidence>
<dbReference type="InterPro" id="IPR028082">
    <property type="entry name" value="Peripla_BP_I"/>
</dbReference>
<keyword evidence="9" id="KW-0325">Glycoprotein</keyword>
<keyword evidence="8" id="KW-0675">Receptor</keyword>
<dbReference type="InterPro" id="IPR038550">
    <property type="entry name" value="GPCR_3_9-Cys_sf"/>
</dbReference>
<proteinExistence type="inferred from homology"/>
<feature type="transmembrane region" description="Helical" evidence="13">
    <location>
        <begin position="683"/>
        <end position="704"/>
    </location>
</feature>
<evidence type="ECO:0000256" key="5">
    <source>
        <dbReference type="ARBA" id="ARBA00022989"/>
    </source>
</evidence>
<dbReference type="FunFam" id="3.40.50.2300:FF:000145">
    <property type="entry name" value="Glutamate receptor, metabotropic"/>
    <property type="match status" value="1"/>
</dbReference>
<reference evidence="16" key="1">
    <citation type="submission" date="2023-06" db="EMBL/GenBank/DDBJ databases">
        <authorList>
            <person name="Delattre M."/>
        </authorList>
    </citation>
    <scope>NUCLEOTIDE SEQUENCE</scope>
    <source>
        <strain evidence="16">AF72</strain>
    </source>
</reference>
<dbReference type="PROSITE" id="PS50259">
    <property type="entry name" value="G_PROTEIN_RECEP_F3_4"/>
    <property type="match status" value="1"/>
</dbReference>
<dbReference type="PRINTS" id="PR00593">
    <property type="entry name" value="MTABOTROPICR"/>
</dbReference>
<gene>
    <name evidence="15" type="ORF">MSPICULIGERA_LOCUS21209</name>
    <name evidence="16" type="ORF">MSPICULIGERA_LOCUS21663</name>
</gene>
<dbReference type="Gene3D" id="2.10.50.30">
    <property type="entry name" value="GPCR, family 3, nine cysteines domain"/>
    <property type="match status" value="1"/>
</dbReference>
<feature type="transmembrane region" description="Helical" evidence="13">
    <location>
        <begin position="772"/>
        <end position="791"/>
    </location>
</feature>
<dbReference type="GO" id="GO:0004930">
    <property type="term" value="F:G protein-coupled receptor activity"/>
    <property type="evidence" value="ECO:0007669"/>
    <property type="project" value="UniProtKB-KW"/>
</dbReference>
<dbReference type="EMBL" id="CATQJA010002665">
    <property type="protein sequence ID" value="CAJ0583591.1"/>
    <property type="molecule type" value="Genomic_DNA"/>
</dbReference>
<evidence type="ECO:0000313" key="15">
    <source>
        <dbReference type="EMBL" id="CAJ0583098.1"/>
    </source>
</evidence>
<evidence type="ECO:0000256" key="6">
    <source>
        <dbReference type="ARBA" id="ARBA00023040"/>
    </source>
</evidence>
<feature type="transmembrane region" description="Helical" evidence="13">
    <location>
        <begin position="803"/>
        <end position="825"/>
    </location>
</feature>
<dbReference type="Gene3D" id="3.40.50.2300">
    <property type="match status" value="2"/>
</dbReference>
<name>A0AA36DA61_9BILA</name>
<evidence type="ECO:0000256" key="13">
    <source>
        <dbReference type="SAM" id="Phobius"/>
    </source>
</evidence>
<dbReference type="InterPro" id="IPR000162">
    <property type="entry name" value="GPCR_3_mtglu_rcpt"/>
</dbReference>
<evidence type="ECO:0000256" key="1">
    <source>
        <dbReference type="ARBA" id="ARBA00004651"/>
    </source>
</evidence>
<dbReference type="Pfam" id="PF01094">
    <property type="entry name" value="ANF_receptor"/>
    <property type="match status" value="1"/>
</dbReference>
<feature type="non-terminal residue" evidence="16">
    <location>
        <position position="940"/>
    </location>
</feature>
<dbReference type="InterPro" id="IPR017979">
    <property type="entry name" value="GPCR_3_CS"/>
</dbReference>
<dbReference type="GO" id="GO:0005886">
    <property type="term" value="C:plasma membrane"/>
    <property type="evidence" value="ECO:0007669"/>
    <property type="project" value="UniProtKB-SubCell"/>
</dbReference>
<comment type="caution">
    <text evidence="16">The sequence shown here is derived from an EMBL/GenBank/DDBJ whole genome shotgun (WGS) entry which is preliminary data.</text>
</comment>
<comment type="similarity">
    <text evidence="2">Belongs to the G-protein coupled receptor 3 family.</text>
</comment>
<keyword evidence="7 13" id="KW-0472">Membrane</keyword>
<evidence type="ECO:0000313" key="16">
    <source>
        <dbReference type="EMBL" id="CAJ0583591.1"/>
    </source>
</evidence>
<dbReference type="InterPro" id="IPR017978">
    <property type="entry name" value="GPCR_3_C"/>
</dbReference>
<dbReference type="Proteomes" id="UP001177023">
    <property type="component" value="Unassembled WGS sequence"/>
</dbReference>
<dbReference type="InterPro" id="IPR000337">
    <property type="entry name" value="GPCR_3"/>
</dbReference>
<dbReference type="PROSITE" id="PS00981">
    <property type="entry name" value="G_PROTEIN_RECEP_F3_3"/>
    <property type="match status" value="1"/>
</dbReference>
<evidence type="ECO:0000256" key="4">
    <source>
        <dbReference type="ARBA" id="ARBA00022692"/>
    </source>
</evidence>
<evidence type="ECO:0000256" key="3">
    <source>
        <dbReference type="ARBA" id="ARBA00022475"/>
    </source>
</evidence>
<protein>
    <recommendedName>
        <fullName evidence="14">G-protein coupled receptors family 3 profile domain-containing protein</fullName>
    </recommendedName>
</protein>
<dbReference type="PRINTS" id="PR00248">
    <property type="entry name" value="GPCRMGR"/>
</dbReference>
<dbReference type="PANTHER" id="PTHR24060">
    <property type="entry name" value="METABOTROPIC GLUTAMATE RECEPTOR"/>
    <property type="match status" value="1"/>
</dbReference>
<sequence length="940" mass="106148">MYSVVALATQILVSVHAVGDVRHISITGDLVLGGVFPVHWKAQRQDGDPCGAIAETRGVHRVEAMLYALDVINSQQDFLRGYKLGALILDSCSNPAYALNQSLDFVRELIGSTEPSEYQCHDGSPPTPKQSKMLQTRRNVVAVVGGSYSSVTVQVANLLRLFRIVQVSPASTNADLSDKARFEFFARTVPSDNYQVRAMISIAKEFGWTYISLLYSADEYGELGAEAFKKEARKENICIATEERVLNKKESISESIDNLIKKLQPEKKVGARVVVLFVGTEYVAELMNQAAEKMKLQKNAGKKKLIWLASEGWDRNNEAYIQGQRKLAAQGAIVLMLSSQRVPSFEDYFLKLHPGSEQFERNKWLRELWMSKFDCEFDLPDQSTRNRCEDQRNTPDSFTADDKVQYVIDAVYALAHALRSYKDEVCPEENVENNWVSRKDDRREACVGMENIDGGRLYHHLLKVKFDDLVGKKVHFTKEGDGPASYTILNYQPASMSDKQRRDKMDLDTFRSDYVEIGSWSEGQLEIQRSKLDWGDDVPLSICSMPCQKGYRKQLIKDEICCWACSKCEDYEYLVNETFCLDCGPGWWPNADRKSCFNIAERNLKHMKWRSWYSIVPAIFASLGIGTCIFIILVFMKHNDTPVVKASGRELCYILLIAMIMCYMMTFVLLARPVTWVCGLKRTGIGFAFSCLYSAMLVKTNRIARIFSQATRSAVRPGCISPISQVLLTCFLAGLQLLGSLCWLAIVPPGTRHIYPTRDQVVLTCNVPDHHFLYSLAYDAGLIVLTTVYAVQTRKVPENFNETKWIAFSMYTTCVLWVSWIFFFFGTGTDYQIQTSSLCISISMSANVVLVCIFSPKLWIILVDKHKNVRKQDGEYMLAKRSNTSNIHGPALQNTNTLSGVHGEAEPTPYTALLGNDKRKTSRRITPPSCTNSSAQDTFL</sequence>
<evidence type="ECO:0000256" key="10">
    <source>
        <dbReference type="ARBA" id="ARBA00023224"/>
    </source>
</evidence>
<dbReference type="InterPro" id="IPR001828">
    <property type="entry name" value="ANF_lig-bd_rcpt"/>
</dbReference>
<evidence type="ECO:0000259" key="14">
    <source>
        <dbReference type="PROSITE" id="PS50259"/>
    </source>
</evidence>
<evidence type="ECO:0000313" key="17">
    <source>
        <dbReference type="Proteomes" id="UP001177023"/>
    </source>
</evidence>
<keyword evidence="4 13" id="KW-0812">Transmembrane</keyword>
<keyword evidence="3" id="KW-1003">Cell membrane</keyword>
<evidence type="ECO:0000256" key="11">
    <source>
        <dbReference type="ARBA" id="ARBA00054813"/>
    </source>
</evidence>
<feature type="transmembrane region" description="Helical" evidence="13">
    <location>
        <begin position="840"/>
        <end position="862"/>
    </location>
</feature>
<dbReference type="SUPFAM" id="SSF53822">
    <property type="entry name" value="Periplasmic binding protein-like I"/>
    <property type="match status" value="1"/>
</dbReference>
<organism evidence="16 17">
    <name type="scientific">Mesorhabditis spiculigera</name>
    <dbReference type="NCBI Taxonomy" id="96644"/>
    <lineage>
        <taxon>Eukaryota</taxon>
        <taxon>Metazoa</taxon>
        <taxon>Ecdysozoa</taxon>
        <taxon>Nematoda</taxon>
        <taxon>Chromadorea</taxon>
        <taxon>Rhabditida</taxon>
        <taxon>Rhabditina</taxon>
        <taxon>Rhabditomorpha</taxon>
        <taxon>Rhabditoidea</taxon>
        <taxon>Rhabditidae</taxon>
        <taxon>Mesorhabditinae</taxon>
        <taxon>Mesorhabditis</taxon>
    </lineage>
</organism>
<evidence type="ECO:0000256" key="7">
    <source>
        <dbReference type="ARBA" id="ARBA00023136"/>
    </source>
</evidence>
<feature type="region of interest" description="Disordered" evidence="12">
    <location>
        <begin position="910"/>
        <end position="940"/>
    </location>
</feature>
<dbReference type="AlphaFoldDB" id="A0AA36DA61"/>
<dbReference type="CDD" id="cd15934">
    <property type="entry name" value="7tmC_mGluRs_group2_3"/>
    <property type="match status" value="1"/>
</dbReference>
<dbReference type="EMBL" id="CATQJA010002665">
    <property type="protein sequence ID" value="CAJ0583098.1"/>
    <property type="molecule type" value="Genomic_DNA"/>
</dbReference>
<dbReference type="Pfam" id="PF00003">
    <property type="entry name" value="7tm_3"/>
    <property type="match status" value="1"/>
</dbReference>
<feature type="compositionally biased region" description="Polar residues" evidence="12">
    <location>
        <begin position="928"/>
        <end position="940"/>
    </location>
</feature>
<keyword evidence="10" id="KW-0807">Transducer</keyword>
<comment type="function">
    <text evidence="11">G-protein coupled receptor for glutamate. Ligand binding causes a conformation change that triggers signaling via guanine nucleotide-binding proteins (G proteins) and modulates the activity of down-stream effectors.</text>
</comment>
<dbReference type="InterPro" id="IPR011500">
    <property type="entry name" value="GPCR_3_9-Cys_dom"/>
</dbReference>
<keyword evidence="5 13" id="KW-1133">Transmembrane helix</keyword>
<dbReference type="CDD" id="cd06362">
    <property type="entry name" value="PBP1_mGluR"/>
    <property type="match status" value="1"/>
</dbReference>